<keyword evidence="1" id="KW-0732">Signal</keyword>
<proteinExistence type="predicted"/>
<gene>
    <name evidence="2" type="ORF">PFISCL1PPCAC_15639</name>
</gene>
<dbReference type="AlphaFoldDB" id="A0AAV5W2K1"/>
<feature type="chain" id="PRO_5044000275" description="Transmembrane protein" evidence="1">
    <location>
        <begin position="31"/>
        <end position="145"/>
    </location>
</feature>
<evidence type="ECO:0008006" key="4">
    <source>
        <dbReference type="Google" id="ProtNLM"/>
    </source>
</evidence>
<dbReference type="Proteomes" id="UP001432322">
    <property type="component" value="Unassembled WGS sequence"/>
</dbReference>
<accession>A0AAV5W2K1</accession>
<organism evidence="2 3">
    <name type="scientific">Pristionchus fissidentatus</name>
    <dbReference type="NCBI Taxonomy" id="1538716"/>
    <lineage>
        <taxon>Eukaryota</taxon>
        <taxon>Metazoa</taxon>
        <taxon>Ecdysozoa</taxon>
        <taxon>Nematoda</taxon>
        <taxon>Chromadorea</taxon>
        <taxon>Rhabditida</taxon>
        <taxon>Rhabditina</taxon>
        <taxon>Diplogasteromorpha</taxon>
        <taxon>Diplogasteroidea</taxon>
        <taxon>Neodiplogasteridae</taxon>
        <taxon>Pristionchus</taxon>
    </lineage>
</organism>
<comment type="caution">
    <text evidence="2">The sequence shown here is derived from an EMBL/GenBank/DDBJ whole genome shotgun (WGS) entry which is preliminary data.</text>
</comment>
<protein>
    <recommendedName>
        <fullName evidence="4">Transmembrane protein</fullName>
    </recommendedName>
</protein>
<keyword evidence="3" id="KW-1185">Reference proteome</keyword>
<name>A0AAV5W2K1_9BILA</name>
<evidence type="ECO:0000313" key="2">
    <source>
        <dbReference type="EMBL" id="GMT24342.1"/>
    </source>
</evidence>
<dbReference type="EMBL" id="BTSY01000004">
    <property type="protein sequence ID" value="GMT24342.1"/>
    <property type="molecule type" value="Genomic_DNA"/>
</dbReference>
<evidence type="ECO:0000256" key="1">
    <source>
        <dbReference type="SAM" id="SignalP"/>
    </source>
</evidence>
<feature type="signal peptide" evidence="1">
    <location>
        <begin position="1"/>
        <end position="30"/>
    </location>
</feature>
<sequence length="145" mass="15987">MAYHMFFSIPLVALIVGLLLFLLLLCVCGALLCSRGDPWEEEMGVDNASAVEQKSIIHSSSIISTMETGSRETWLSSLPPIDYDAVRGLERDPSGGVVLERMDRATAEALAVERVLLESQSSPLFNHLSLPLRQVRVIASRQDFL</sequence>
<reference evidence="2" key="1">
    <citation type="submission" date="2023-10" db="EMBL/GenBank/DDBJ databases">
        <title>Genome assembly of Pristionchus species.</title>
        <authorList>
            <person name="Yoshida K."/>
            <person name="Sommer R.J."/>
        </authorList>
    </citation>
    <scope>NUCLEOTIDE SEQUENCE</scope>
    <source>
        <strain evidence="2">RS5133</strain>
    </source>
</reference>
<evidence type="ECO:0000313" key="3">
    <source>
        <dbReference type="Proteomes" id="UP001432322"/>
    </source>
</evidence>